<dbReference type="RefSeq" id="WP_072340792.1">
    <property type="nucleotide sequence ID" value="NZ_FPKU01000001.1"/>
</dbReference>
<dbReference type="SUPFAM" id="SSF56281">
    <property type="entry name" value="Metallo-hydrolase/oxidoreductase"/>
    <property type="match status" value="1"/>
</dbReference>
<gene>
    <name evidence="2" type="ORF">SAMN02983003_1671</name>
</gene>
<accession>A0A1K2HWR1</accession>
<proteinExistence type="predicted"/>
<dbReference type="AlphaFoldDB" id="A0A1K2HWR1"/>
<dbReference type="Pfam" id="PF07521">
    <property type="entry name" value="RMMBL"/>
    <property type="match status" value="1"/>
</dbReference>
<keyword evidence="3" id="KW-1185">Reference proteome</keyword>
<dbReference type="InterPro" id="IPR036866">
    <property type="entry name" value="RibonucZ/Hydroxyglut_hydro"/>
</dbReference>
<feature type="domain" description="Metallo-beta-lactamase" evidence="1">
    <location>
        <begin position="13"/>
        <end position="206"/>
    </location>
</feature>
<dbReference type="InterPro" id="IPR001279">
    <property type="entry name" value="Metallo-B-lactamas"/>
</dbReference>
<dbReference type="Pfam" id="PF00753">
    <property type="entry name" value="Lactamase_B"/>
    <property type="match status" value="1"/>
</dbReference>
<organism evidence="2 3">
    <name type="scientific">Devosia enhydra</name>
    <dbReference type="NCBI Taxonomy" id="665118"/>
    <lineage>
        <taxon>Bacteria</taxon>
        <taxon>Pseudomonadati</taxon>
        <taxon>Pseudomonadota</taxon>
        <taxon>Alphaproteobacteria</taxon>
        <taxon>Hyphomicrobiales</taxon>
        <taxon>Devosiaceae</taxon>
        <taxon>Devosia</taxon>
    </lineage>
</organism>
<dbReference type="Gene3D" id="3.60.15.10">
    <property type="entry name" value="Ribonuclease Z/Hydroxyacylglutathione hydrolase-like"/>
    <property type="match status" value="1"/>
</dbReference>
<dbReference type="PANTHER" id="PTHR43694">
    <property type="entry name" value="RIBONUCLEASE J"/>
    <property type="match status" value="1"/>
</dbReference>
<dbReference type="PANTHER" id="PTHR43694:SF1">
    <property type="entry name" value="RIBONUCLEASE J"/>
    <property type="match status" value="1"/>
</dbReference>
<dbReference type="Proteomes" id="UP000183447">
    <property type="component" value="Unassembled WGS sequence"/>
</dbReference>
<dbReference type="SMART" id="SM00849">
    <property type="entry name" value="Lactamase_B"/>
    <property type="match status" value="1"/>
</dbReference>
<sequence length="414" mass="45328">MELTVHRGTRSIGGSCIEINDGNGHRLVLDAGRPLDAPRDATGLLPETLDLSRPASVVFSHSHMDHWGLIQELPSSWPVWAGEKSAELMSLSSELFGGTLERNINTWPSRPAPMMIAGYRVTPILTDHSAIDAHMLMIEKGGRRILYGGDFRAHGRKSSLVEALIASPPADLDVLILEGTNLRTNKPVIKESELEDAFVELAAATERHVFVQWSAQNIDRTVTLYRAARRTGRKLVVDLYGAEVLRRVSAGTRLPTPGSEFPELKVVITPGGKRLYARQGRGEFVEEMARSPFAISRSRLVRDRAIVMTRDSMLDDFVKAGLAFTAADAYAFSNWSGYLDVDDPESGWFRAKAAGAVAVMLHTSGHASPTDLLRFATAMNAKAVVPVHGVAWDDPGLAFPGMKRLQDGEVWTLP</sequence>
<protein>
    <submittedName>
        <fullName evidence="2">Ribonuclease J</fullName>
    </submittedName>
</protein>
<dbReference type="EMBL" id="FPKU01000001">
    <property type="protein sequence ID" value="SFZ83481.1"/>
    <property type="molecule type" value="Genomic_DNA"/>
</dbReference>
<evidence type="ECO:0000313" key="2">
    <source>
        <dbReference type="EMBL" id="SFZ83481.1"/>
    </source>
</evidence>
<dbReference type="InterPro" id="IPR011108">
    <property type="entry name" value="RMMBL"/>
</dbReference>
<evidence type="ECO:0000259" key="1">
    <source>
        <dbReference type="SMART" id="SM00849"/>
    </source>
</evidence>
<name>A0A1K2HWR1_9HYPH</name>
<dbReference type="STRING" id="665118.SAMN02983003_1671"/>
<reference evidence="2 3" key="1">
    <citation type="submission" date="2016-11" db="EMBL/GenBank/DDBJ databases">
        <authorList>
            <person name="Jaros S."/>
            <person name="Januszkiewicz K."/>
            <person name="Wedrychowicz H."/>
        </authorList>
    </citation>
    <scope>NUCLEOTIDE SEQUENCE [LARGE SCALE GENOMIC DNA]</scope>
    <source>
        <strain evidence="2 3">ATCC 23634</strain>
    </source>
</reference>
<evidence type="ECO:0000313" key="3">
    <source>
        <dbReference type="Proteomes" id="UP000183447"/>
    </source>
</evidence>